<dbReference type="NCBIfam" id="NF008528">
    <property type="entry name" value="PRK11463.1-2"/>
    <property type="match status" value="1"/>
</dbReference>
<dbReference type="RefSeq" id="WP_192017320.1">
    <property type="nucleotide sequence ID" value="NZ_JACYTP010000015.1"/>
</dbReference>
<keyword evidence="2" id="KW-0472">Membrane</keyword>
<dbReference type="EMBL" id="JACYTP010000015">
    <property type="protein sequence ID" value="MBD8514707.1"/>
    <property type="molecule type" value="Genomic_DNA"/>
</dbReference>
<dbReference type="Pfam" id="PF04186">
    <property type="entry name" value="FxsA"/>
    <property type="match status" value="1"/>
</dbReference>
<dbReference type="PANTHER" id="PTHR35335:SF1">
    <property type="entry name" value="UPF0716 PROTEIN FXSA"/>
    <property type="match status" value="1"/>
</dbReference>
<protein>
    <submittedName>
        <fullName evidence="3">Membrane protein FxsA</fullName>
    </submittedName>
</protein>
<name>A0ABR9BQE1_9GAMM</name>
<accession>A0ABR9BQE1</accession>
<dbReference type="Proteomes" id="UP000649768">
    <property type="component" value="Unassembled WGS sequence"/>
</dbReference>
<comment type="caution">
    <text evidence="3">The sequence shown here is derived from an EMBL/GenBank/DDBJ whole genome shotgun (WGS) entry which is preliminary data.</text>
</comment>
<feature type="compositionally biased region" description="Basic and acidic residues" evidence="1">
    <location>
        <begin position="154"/>
        <end position="184"/>
    </location>
</feature>
<sequence>MFPVLLFLFILVPIIEIALFVQVGGVIGLWPTLLLVLLTAVVGASLVRSQGIATLMSVQDRLNKGELPAQQIVEGVMLAVAGVLLLTPGFMTDAMGLVVLLPGPRAALAKFLMTKVKVQSMHQSGFGGGFGPQGPFSDRDPFHRDQNGDVFDGEYERKDKDKDKDKDEKEKKDKSDDDDQHRLH</sequence>
<gene>
    <name evidence="3" type="primary">fxsA</name>
    <name evidence="3" type="ORF">IFO68_18655</name>
</gene>
<evidence type="ECO:0000256" key="1">
    <source>
        <dbReference type="SAM" id="MobiDB-lite"/>
    </source>
</evidence>
<keyword evidence="4" id="KW-1185">Reference proteome</keyword>
<reference evidence="3 4" key="1">
    <citation type="submission" date="2020-09" db="EMBL/GenBank/DDBJ databases">
        <title>Photobacterium sp. CAU 1568 isolated from sand of Sido Beach.</title>
        <authorList>
            <person name="Kim W."/>
        </authorList>
    </citation>
    <scope>NUCLEOTIDE SEQUENCE [LARGE SCALE GENOMIC DNA]</scope>
    <source>
        <strain evidence="3 4">CAU 1568</strain>
    </source>
</reference>
<evidence type="ECO:0000313" key="4">
    <source>
        <dbReference type="Proteomes" id="UP000649768"/>
    </source>
</evidence>
<proteinExistence type="predicted"/>
<dbReference type="InterPro" id="IPR007313">
    <property type="entry name" value="FxsA"/>
</dbReference>
<feature type="region of interest" description="Disordered" evidence="1">
    <location>
        <begin position="127"/>
        <end position="184"/>
    </location>
</feature>
<organism evidence="3 4">
    <name type="scientific">Photobacterium arenosum</name>
    <dbReference type="NCBI Taxonomy" id="2774143"/>
    <lineage>
        <taxon>Bacteria</taxon>
        <taxon>Pseudomonadati</taxon>
        <taxon>Pseudomonadota</taxon>
        <taxon>Gammaproteobacteria</taxon>
        <taxon>Vibrionales</taxon>
        <taxon>Vibrionaceae</taxon>
        <taxon>Photobacterium</taxon>
    </lineage>
</organism>
<feature type="transmembrane region" description="Helical" evidence="2">
    <location>
        <begin position="30"/>
        <end position="47"/>
    </location>
</feature>
<keyword evidence="2" id="KW-0812">Transmembrane</keyword>
<dbReference type="PANTHER" id="PTHR35335">
    <property type="entry name" value="UPF0716 PROTEIN FXSA"/>
    <property type="match status" value="1"/>
</dbReference>
<feature type="compositionally biased region" description="Basic and acidic residues" evidence="1">
    <location>
        <begin position="137"/>
        <end position="147"/>
    </location>
</feature>
<keyword evidence="2" id="KW-1133">Transmembrane helix</keyword>
<evidence type="ECO:0000313" key="3">
    <source>
        <dbReference type="EMBL" id="MBD8514707.1"/>
    </source>
</evidence>
<evidence type="ECO:0000256" key="2">
    <source>
        <dbReference type="SAM" id="Phobius"/>
    </source>
</evidence>